<protein>
    <submittedName>
        <fullName evidence="3">Uncharacterized protein</fullName>
    </submittedName>
</protein>
<evidence type="ECO:0000313" key="2">
    <source>
        <dbReference type="EMBL" id="CAE0638569.1"/>
    </source>
</evidence>
<reference evidence="3" key="1">
    <citation type="submission" date="2021-01" db="EMBL/GenBank/DDBJ databases">
        <authorList>
            <person name="Corre E."/>
            <person name="Pelletier E."/>
            <person name="Niang G."/>
            <person name="Scheremetjew M."/>
            <person name="Finn R."/>
            <person name="Kale V."/>
            <person name="Holt S."/>
            <person name="Cochrane G."/>
            <person name="Meng A."/>
            <person name="Brown T."/>
            <person name="Cohen L."/>
        </authorList>
    </citation>
    <scope>NUCLEOTIDE SEQUENCE</scope>
    <source>
        <strain evidence="3">CCMP3107</strain>
    </source>
</reference>
<dbReference type="EMBL" id="HBIU01037827">
    <property type="protein sequence ID" value="CAE0638569.1"/>
    <property type="molecule type" value="Transcribed_RNA"/>
</dbReference>
<sequence length="116" mass="12866">MCDSKISKGGKASGLWYKTQLIEEEEDKNVLQYFRGFISSNKLSMIATSINSDITFAAGEAYHNTTTTDTITLIPVSWKYFFCCSFFLLQQVFIYCEEASSALAPSLSVKGSSLLS</sequence>
<gene>
    <name evidence="1" type="ORF">HAKA00212_LOCUS17352</name>
    <name evidence="2" type="ORF">HAKA00212_LOCUS17353</name>
    <name evidence="3" type="ORF">HAKA00212_LOCUS17354</name>
</gene>
<dbReference type="EMBL" id="HBIU01037829">
    <property type="protein sequence ID" value="CAE0638570.1"/>
    <property type="molecule type" value="Transcribed_RNA"/>
</dbReference>
<organism evidence="3">
    <name type="scientific">Heterosigma akashiwo</name>
    <name type="common">Chromophytic alga</name>
    <name type="synonym">Heterosigma carterae</name>
    <dbReference type="NCBI Taxonomy" id="2829"/>
    <lineage>
        <taxon>Eukaryota</taxon>
        <taxon>Sar</taxon>
        <taxon>Stramenopiles</taxon>
        <taxon>Ochrophyta</taxon>
        <taxon>Raphidophyceae</taxon>
        <taxon>Chattonellales</taxon>
        <taxon>Chattonellaceae</taxon>
        <taxon>Heterosigma</taxon>
    </lineage>
</organism>
<evidence type="ECO:0000313" key="3">
    <source>
        <dbReference type="EMBL" id="CAE0638570.1"/>
    </source>
</evidence>
<dbReference type="AlphaFoldDB" id="A0A6V1T576"/>
<dbReference type="EMBL" id="HBIU01037825">
    <property type="protein sequence ID" value="CAE0638568.1"/>
    <property type="molecule type" value="Transcribed_RNA"/>
</dbReference>
<evidence type="ECO:0000313" key="1">
    <source>
        <dbReference type="EMBL" id="CAE0638568.1"/>
    </source>
</evidence>
<accession>A0A6V1T576</accession>
<proteinExistence type="predicted"/>
<name>A0A6V1T576_HETAK</name>